<feature type="region of interest" description="Disordered" evidence="1">
    <location>
        <begin position="182"/>
        <end position="204"/>
    </location>
</feature>
<dbReference type="AlphaFoldDB" id="A0A542ZEN1"/>
<name>A0A542ZEN1_9MICO</name>
<evidence type="ECO:0000313" key="2">
    <source>
        <dbReference type="EMBL" id="TQL58795.1"/>
    </source>
</evidence>
<feature type="region of interest" description="Disordered" evidence="1">
    <location>
        <begin position="48"/>
        <end position="90"/>
    </location>
</feature>
<keyword evidence="3" id="KW-1185">Reference proteome</keyword>
<dbReference type="EMBL" id="VFOQ01000001">
    <property type="protein sequence ID" value="TQL58795.1"/>
    <property type="molecule type" value="Genomic_DNA"/>
</dbReference>
<proteinExistence type="predicted"/>
<comment type="caution">
    <text evidence="2">The sequence shown here is derived from an EMBL/GenBank/DDBJ whole genome shotgun (WGS) entry which is preliminary data.</text>
</comment>
<feature type="compositionally biased region" description="Low complexity" evidence="1">
    <location>
        <begin position="185"/>
        <end position="204"/>
    </location>
</feature>
<reference evidence="2 3" key="1">
    <citation type="submission" date="2019-06" db="EMBL/GenBank/DDBJ databases">
        <title>Sequencing the genomes of 1000 actinobacteria strains.</title>
        <authorList>
            <person name="Klenk H.-P."/>
        </authorList>
    </citation>
    <scope>NUCLEOTIDE SEQUENCE [LARGE SCALE GENOMIC DNA]</scope>
    <source>
        <strain evidence="2 3">DSM 18082</strain>
    </source>
</reference>
<dbReference type="RefSeq" id="WP_141786890.1">
    <property type="nucleotide sequence ID" value="NZ_BAAAKX010000003.1"/>
</dbReference>
<dbReference type="OrthoDB" id="3260457at2"/>
<sequence length="204" mass="20673">MSTRRDELLRWPLWSWRNFSVTTAVVLLLLAGLGRVVNTAPAATHRAAGATATAGPSTTLPPQASTTPDVTASATTPSTAPPDAAAASDPAATRVATGFVRAWARPGLDQGTWLHGIQPFLAPPLARALSSTDPAQVPASAVTGEARLLRATATATVITVPTDGGPVAVTLRSSAGRWKVTDIEPAGQAPAAPTPALTPSTAGH</sequence>
<evidence type="ECO:0000313" key="3">
    <source>
        <dbReference type="Proteomes" id="UP000319514"/>
    </source>
</evidence>
<organism evidence="2 3">
    <name type="scientific">Oryzihumus leptocrescens</name>
    <dbReference type="NCBI Taxonomy" id="297536"/>
    <lineage>
        <taxon>Bacteria</taxon>
        <taxon>Bacillati</taxon>
        <taxon>Actinomycetota</taxon>
        <taxon>Actinomycetes</taxon>
        <taxon>Micrococcales</taxon>
        <taxon>Intrasporangiaceae</taxon>
        <taxon>Oryzihumus</taxon>
    </lineage>
</organism>
<gene>
    <name evidence="2" type="ORF">FB474_0134</name>
</gene>
<protein>
    <submittedName>
        <fullName evidence="2">Uncharacterized protein</fullName>
    </submittedName>
</protein>
<evidence type="ECO:0000256" key="1">
    <source>
        <dbReference type="SAM" id="MobiDB-lite"/>
    </source>
</evidence>
<dbReference type="Proteomes" id="UP000319514">
    <property type="component" value="Unassembled WGS sequence"/>
</dbReference>
<accession>A0A542ZEN1</accession>